<organism evidence="9 10">
    <name type="scientific">Pukyongia salina</name>
    <dbReference type="NCBI Taxonomy" id="2094025"/>
    <lineage>
        <taxon>Bacteria</taxon>
        <taxon>Pseudomonadati</taxon>
        <taxon>Bacteroidota</taxon>
        <taxon>Flavobacteriia</taxon>
        <taxon>Flavobacteriales</taxon>
        <taxon>Flavobacteriaceae</taxon>
        <taxon>Pukyongia</taxon>
    </lineage>
</organism>
<feature type="transmembrane region" description="Helical" evidence="8">
    <location>
        <begin position="114"/>
        <end position="139"/>
    </location>
</feature>
<evidence type="ECO:0000256" key="1">
    <source>
        <dbReference type="ARBA" id="ARBA00004651"/>
    </source>
</evidence>
<evidence type="ECO:0000313" key="10">
    <source>
        <dbReference type="Proteomes" id="UP000238442"/>
    </source>
</evidence>
<evidence type="ECO:0000256" key="8">
    <source>
        <dbReference type="SAM" id="Phobius"/>
    </source>
</evidence>
<gene>
    <name evidence="9" type="primary">xrtF</name>
    <name evidence="9" type="ORF">C5O00_07825</name>
</gene>
<dbReference type="NCBIfam" id="TIGR04128">
    <property type="entry name" value="exoso_Fjoh_1448"/>
    <property type="match status" value="1"/>
</dbReference>
<comment type="subcellular location">
    <subcellularLocation>
        <location evidence="1">Cell membrane</location>
        <topology evidence="1">Multi-pass membrane protein</topology>
    </subcellularLocation>
</comment>
<keyword evidence="4 8" id="KW-0812">Transmembrane</keyword>
<dbReference type="Proteomes" id="UP000238442">
    <property type="component" value="Chromosome"/>
</dbReference>
<dbReference type="GO" id="GO:0006508">
    <property type="term" value="P:proteolysis"/>
    <property type="evidence" value="ECO:0007669"/>
    <property type="project" value="UniProtKB-KW"/>
</dbReference>
<evidence type="ECO:0000256" key="7">
    <source>
        <dbReference type="ARBA" id="ARBA00023136"/>
    </source>
</evidence>
<proteinExistence type="predicted"/>
<dbReference type="EMBL" id="CP027062">
    <property type="protein sequence ID" value="AVI51087.1"/>
    <property type="molecule type" value="Genomic_DNA"/>
</dbReference>
<protein>
    <submittedName>
        <fullName evidence="9">Exosortase family protein XrtF</fullName>
    </submittedName>
</protein>
<evidence type="ECO:0000256" key="5">
    <source>
        <dbReference type="ARBA" id="ARBA00022801"/>
    </source>
</evidence>
<keyword evidence="3" id="KW-0645">Protease</keyword>
<evidence type="ECO:0000256" key="2">
    <source>
        <dbReference type="ARBA" id="ARBA00022475"/>
    </source>
</evidence>
<accession>A0A2S0HWM4</accession>
<dbReference type="Pfam" id="PF09721">
    <property type="entry name" value="Exosortase_EpsH"/>
    <property type="match status" value="1"/>
</dbReference>
<keyword evidence="2" id="KW-1003">Cell membrane</keyword>
<feature type="transmembrane region" description="Helical" evidence="8">
    <location>
        <begin position="41"/>
        <end position="62"/>
    </location>
</feature>
<dbReference type="NCBIfam" id="TIGR04178">
    <property type="entry name" value="exo_archaeo"/>
    <property type="match status" value="1"/>
</dbReference>
<dbReference type="KEGG" id="aue:C5O00_07825"/>
<dbReference type="GO" id="GO:0005886">
    <property type="term" value="C:plasma membrane"/>
    <property type="evidence" value="ECO:0007669"/>
    <property type="project" value="UniProtKB-SubCell"/>
</dbReference>
<feature type="transmembrane region" description="Helical" evidence="8">
    <location>
        <begin position="184"/>
        <end position="202"/>
    </location>
</feature>
<evidence type="ECO:0000313" key="9">
    <source>
        <dbReference type="EMBL" id="AVI51087.1"/>
    </source>
</evidence>
<reference evidence="9 10" key="1">
    <citation type="submission" date="2018-02" db="EMBL/GenBank/DDBJ databases">
        <title>Genomic analysis of the strain RR4-38 isolated from a seawater recirculating aquaculture system.</title>
        <authorList>
            <person name="Kim Y.-S."/>
            <person name="Jang Y.H."/>
            <person name="Kim K.-H."/>
        </authorList>
    </citation>
    <scope>NUCLEOTIDE SEQUENCE [LARGE SCALE GENOMIC DNA]</scope>
    <source>
        <strain evidence="9 10">RR4-38</strain>
    </source>
</reference>
<dbReference type="AlphaFoldDB" id="A0A2S0HWM4"/>
<dbReference type="GO" id="GO:0008233">
    <property type="term" value="F:peptidase activity"/>
    <property type="evidence" value="ECO:0007669"/>
    <property type="project" value="UniProtKB-KW"/>
</dbReference>
<dbReference type="InterPro" id="IPR026323">
    <property type="entry name" value="Exosortase-related_prot_XrtF"/>
</dbReference>
<keyword evidence="5" id="KW-0378">Hydrolase</keyword>
<name>A0A2S0HWM4_9FLAO</name>
<dbReference type="InterPro" id="IPR019127">
    <property type="entry name" value="Exosortase"/>
</dbReference>
<keyword evidence="10" id="KW-1185">Reference proteome</keyword>
<dbReference type="OrthoDB" id="678161at2"/>
<keyword evidence="6 8" id="KW-1133">Transmembrane helix</keyword>
<feature type="transmembrane region" description="Helical" evidence="8">
    <location>
        <begin position="146"/>
        <end position="172"/>
    </location>
</feature>
<evidence type="ECO:0000256" key="3">
    <source>
        <dbReference type="ARBA" id="ARBA00022670"/>
    </source>
</evidence>
<evidence type="ECO:0000256" key="4">
    <source>
        <dbReference type="ARBA" id="ARBA00022692"/>
    </source>
</evidence>
<evidence type="ECO:0000256" key="6">
    <source>
        <dbReference type="ARBA" id="ARBA00022989"/>
    </source>
</evidence>
<dbReference type="InterPro" id="IPR026392">
    <property type="entry name" value="Exo/Archaeosortase_dom"/>
</dbReference>
<sequence>MTYNFFGKCILKRSFLPKYIPVFLLKVYRHLKALLFKYKSVLRFVALFLGSYLVLSLLYGLYLKIAEGSEYPPDIITHLVARQSSSVINSLGYVASVVPGSSEPTMQLYVENKFLARIIEGCNAVSIIILFTAFVIAFAERFKKTFLFILAGAVLIYAVNILRIVILAVALYEYPQHKELLHGVVFPGLIYGMVFVLWMMWIRMLKLKTLSDEKQG</sequence>
<keyword evidence="7 8" id="KW-0472">Membrane</keyword>